<dbReference type="InterPro" id="IPR006311">
    <property type="entry name" value="TAT_signal"/>
</dbReference>
<evidence type="ECO:0000313" key="1">
    <source>
        <dbReference type="EMBL" id="MBM3226227.1"/>
    </source>
</evidence>
<accession>A0A938B2K9</accession>
<gene>
    <name evidence="1" type="ORF">FJZ47_20885</name>
</gene>
<name>A0A938B2K9_UNCTE</name>
<organism evidence="1 2">
    <name type="scientific">Tectimicrobiota bacterium</name>
    <dbReference type="NCBI Taxonomy" id="2528274"/>
    <lineage>
        <taxon>Bacteria</taxon>
        <taxon>Pseudomonadati</taxon>
        <taxon>Nitrospinota/Tectimicrobiota group</taxon>
        <taxon>Candidatus Tectimicrobiota</taxon>
    </lineage>
</organism>
<reference evidence="1" key="1">
    <citation type="submission" date="2019-03" db="EMBL/GenBank/DDBJ databases">
        <title>Lake Tanganyika Metagenome-Assembled Genomes (MAGs).</title>
        <authorList>
            <person name="Tran P."/>
        </authorList>
    </citation>
    <scope>NUCLEOTIDE SEQUENCE</scope>
    <source>
        <strain evidence="1">K_DeepCast_65m_m2_066</strain>
    </source>
</reference>
<dbReference type="Proteomes" id="UP000712673">
    <property type="component" value="Unassembled WGS sequence"/>
</dbReference>
<dbReference type="AlphaFoldDB" id="A0A938B2K9"/>
<proteinExistence type="predicted"/>
<dbReference type="EMBL" id="VGLS01000833">
    <property type="protein sequence ID" value="MBM3226227.1"/>
    <property type="molecule type" value="Genomic_DNA"/>
</dbReference>
<comment type="caution">
    <text evidence="1">The sequence shown here is derived from an EMBL/GenBank/DDBJ whole genome shotgun (WGS) entry which is preliminary data.</text>
</comment>
<protein>
    <submittedName>
        <fullName evidence="1">DUF1501 domain-containing protein</fullName>
    </submittedName>
</protein>
<dbReference type="PROSITE" id="PS51318">
    <property type="entry name" value="TAT"/>
    <property type="match status" value="1"/>
</dbReference>
<evidence type="ECO:0000313" key="2">
    <source>
        <dbReference type="Proteomes" id="UP000712673"/>
    </source>
</evidence>
<sequence length="173" mass="18505">MKGDVMPHQHCADRRNFLQLSVRLATLGILGLGLSPARPARAAQASDYKALVCVYLAGGNDGNNLIVPLDAARYTAYQSLRGDLALSGTELLEPIADAAGNPYALHYGLSELNALYNAGRLAVVLNTGMLHRPLTRAEVLQGNSVRLNFCVAVELSASSGQYARPIPLLWPSH</sequence>